<evidence type="ECO:0000313" key="8">
    <source>
        <dbReference type="EMBL" id="EXI67720.1"/>
    </source>
</evidence>
<dbReference type="AlphaFoldDB" id="A0A011NT60"/>
<dbReference type="EMBL" id="JFAX01000008">
    <property type="protein sequence ID" value="EXI67720.1"/>
    <property type="molecule type" value="Genomic_DNA"/>
</dbReference>
<dbReference type="STRING" id="1454001.AW08_01661"/>
<reference evidence="8" key="1">
    <citation type="submission" date="2014-02" db="EMBL/GenBank/DDBJ databases">
        <title>Expanding our view of genomic diversity in Candidatus Accumulibacter clades.</title>
        <authorList>
            <person name="Skennerton C.T."/>
            <person name="Barr J.J."/>
            <person name="Slater F.R."/>
            <person name="Bond P.L."/>
            <person name="Tyson G.W."/>
        </authorList>
    </citation>
    <scope>NUCLEOTIDE SEQUENCE [LARGE SCALE GENOMIC DNA]</scope>
</reference>
<evidence type="ECO:0000313" key="9">
    <source>
        <dbReference type="Proteomes" id="UP000020218"/>
    </source>
</evidence>
<evidence type="ECO:0000256" key="3">
    <source>
        <dbReference type="ARBA" id="ARBA00023237"/>
    </source>
</evidence>
<sequence>MSLPRHVLPLGLATTLLLAACTSVDKPPIAADPAKAGAEQQKPARAPLATGRPGAGKPLPFADDDEARTVYFASGEATIDAQAAEVLRLNAQRLKEDSQLIVVLVGHTDNLGSPAYNLAVADRRTEAVSERLRSLGVPRNQIRRLPRGSEESSRQKCDSESCRRSMRRVDLVYERR</sequence>
<dbReference type="CDD" id="cd07185">
    <property type="entry name" value="OmpA_C-like"/>
    <property type="match status" value="1"/>
</dbReference>
<evidence type="ECO:0000256" key="4">
    <source>
        <dbReference type="PROSITE-ProRule" id="PRU00473"/>
    </source>
</evidence>
<feature type="domain" description="OmpA-like" evidence="7">
    <location>
        <begin position="59"/>
        <end position="176"/>
    </location>
</feature>
<evidence type="ECO:0000256" key="5">
    <source>
        <dbReference type="SAM" id="MobiDB-lite"/>
    </source>
</evidence>
<dbReference type="InterPro" id="IPR050330">
    <property type="entry name" value="Bact_OuterMem_StrucFunc"/>
</dbReference>
<keyword evidence="6" id="KW-0732">Signal</keyword>
<dbReference type="PROSITE" id="PS51123">
    <property type="entry name" value="OMPA_2"/>
    <property type="match status" value="1"/>
</dbReference>
<dbReference type="GO" id="GO:0009279">
    <property type="term" value="C:cell outer membrane"/>
    <property type="evidence" value="ECO:0007669"/>
    <property type="project" value="UniProtKB-SubCell"/>
</dbReference>
<feature type="signal peptide" evidence="6">
    <location>
        <begin position="1"/>
        <end position="19"/>
    </location>
</feature>
<dbReference type="PRINTS" id="PR01021">
    <property type="entry name" value="OMPADOMAIN"/>
</dbReference>
<evidence type="ECO:0000259" key="7">
    <source>
        <dbReference type="PROSITE" id="PS51123"/>
    </source>
</evidence>
<dbReference type="PANTHER" id="PTHR30329">
    <property type="entry name" value="STATOR ELEMENT OF FLAGELLAR MOTOR COMPLEX"/>
    <property type="match status" value="1"/>
</dbReference>
<dbReference type="InterPro" id="IPR006664">
    <property type="entry name" value="OMP_bac"/>
</dbReference>
<dbReference type="InterPro" id="IPR036737">
    <property type="entry name" value="OmpA-like_sf"/>
</dbReference>
<dbReference type="Gene3D" id="3.30.1330.60">
    <property type="entry name" value="OmpA-like domain"/>
    <property type="match status" value="1"/>
</dbReference>
<comment type="subcellular location">
    <subcellularLocation>
        <location evidence="1">Cell outer membrane</location>
    </subcellularLocation>
</comment>
<keyword evidence="9" id="KW-1185">Reference proteome</keyword>
<feature type="region of interest" description="Disordered" evidence="5">
    <location>
        <begin position="29"/>
        <end position="61"/>
    </location>
</feature>
<evidence type="ECO:0000256" key="2">
    <source>
        <dbReference type="ARBA" id="ARBA00023136"/>
    </source>
</evidence>
<dbReference type="Pfam" id="PF00691">
    <property type="entry name" value="OmpA"/>
    <property type="match status" value="1"/>
</dbReference>
<proteinExistence type="predicted"/>
<accession>A0A011NT60</accession>
<dbReference type="SUPFAM" id="SSF103088">
    <property type="entry name" value="OmpA-like"/>
    <property type="match status" value="1"/>
</dbReference>
<dbReference type="Proteomes" id="UP000020218">
    <property type="component" value="Unassembled WGS sequence"/>
</dbReference>
<feature type="chain" id="PRO_5001462525" evidence="6">
    <location>
        <begin position="20"/>
        <end position="176"/>
    </location>
</feature>
<dbReference type="PATRIC" id="fig|1454001.3.peg.1688"/>
<gene>
    <name evidence="8" type="ORF">AW08_01661</name>
</gene>
<dbReference type="InterPro" id="IPR006665">
    <property type="entry name" value="OmpA-like"/>
</dbReference>
<feature type="compositionally biased region" description="Low complexity" evidence="5">
    <location>
        <begin position="29"/>
        <end position="38"/>
    </location>
</feature>
<keyword evidence="2 4" id="KW-0472">Membrane</keyword>
<evidence type="ECO:0000256" key="6">
    <source>
        <dbReference type="SAM" id="SignalP"/>
    </source>
</evidence>
<organism evidence="8 9">
    <name type="scientific">Candidatus Accumulibacter adjunctus</name>
    <dbReference type="NCBI Taxonomy" id="1454001"/>
    <lineage>
        <taxon>Bacteria</taxon>
        <taxon>Pseudomonadati</taxon>
        <taxon>Pseudomonadota</taxon>
        <taxon>Betaproteobacteria</taxon>
        <taxon>Candidatus Accumulibacter</taxon>
    </lineage>
</organism>
<keyword evidence="3" id="KW-0998">Cell outer membrane</keyword>
<evidence type="ECO:0000256" key="1">
    <source>
        <dbReference type="ARBA" id="ARBA00004442"/>
    </source>
</evidence>
<dbReference type="PANTHER" id="PTHR30329:SF21">
    <property type="entry name" value="LIPOPROTEIN YIAD-RELATED"/>
    <property type="match status" value="1"/>
</dbReference>
<protein>
    <submittedName>
        <fullName evidence="8">Minor outer membrane protein Omp16</fullName>
    </submittedName>
</protein>
<name>A0A011NT60_9PROT</name>
<comment type="caution">
    <text evidence="8">The sequence shown here is derived from an EMBL/GenBank/DDBJ whole genome shotgun (WGS) entry which is preliminary data.</text>
</comment>
<dbReference type="PROSITE" id="PS51257">
    <property type="entry name" value="PROKAR_LIPOPROTEIN"/>
    <property type="match status" value="1"/>
</dbReference>